<reference evidence="2" key="1">
    <citation type="submission" date="2023-06" db="EMBL/GenBank/DDBJ databases">
        <title>Genome-scale phylogeny and comparative genomics of the fungal order Sordariales.</title>
        <authorList>
            <consortium name="Lawrence Berkeley National Laboratory"/>
            <person name="Hensen N."/>
            <person name="Bonometti L."/>
            <person name="Westerberg I."/>
            <person name="Brannstrom I.O."/>
            <person name="Guillou S."/>
            <person name="Cros-Aarteil S."/>
            <person name="Calhoun S."/>
            <person name="Haridas S."/>
            <person name="Kuo A."/>
            <person name="Mondo S."/>
            <person name="Pangilinan J."/>
            <person name="Riley R."/>
            <person name="LaButti K."/>
            <person name="Andreopoulos B."/>
            <person name="Lipzen A."/>
            <person name="Chen C."/>
            <person name="Yanf M."/>
            <person name="Daum C."/>
            <person name="Ng V."/>
            <person name="Clum A."/>
            <person name="Steindorff A."/>
            <person name="Ohm R."/>
            <person name="Martin F."/>
            <person name="Silar P."/>
            <person name="Natvig D."/>
            <person name="Lalanne C."/>
            <person name="Gautier V."/>
            <person name="Ament-velasquez S.L."/>
            <person name="Kruys A."/>
            <person name="Hutchinson M.I."/>
            <person name="Powell A.J."/>
            <person name="Barry K."/>
            <person name="Miller A.N."/>
            <person name="Grigoriev I.V."/>
            <person name="Debuchy R."/>
            <person name="Gladieux P."/>
            <person name="Thoren M.H."/>
            <person name="Johannesson H."/>
        </authorList>
    </citation>
    <scope>NUCLEOTIDE SEQUENCE</scope>
    <source>
        <strain evidence="2">SMH3187-1</strain>
    </source>
</reference>
<evidence type="ECO:0000256" key="1">
    <source>
        <dbReference type="SAM" id="MobiDB-lite"/>
    </source>
</evidence>
<sequence>MHSILRHGDSTSRHRARFPLQGAWSASSIYAPTASISPVRHANTSPPLPTTTTTHNHPQPVTSHEQSQETMHFPGLLSAALALLAASGATAMPTTGSSPGVVTDVHDPRAVLGDDASAATQLNKRSSIMTLKVHPSDDCVDNMITYEVPDVRPTGCLPLSRAGRSVRYTIDNGYYDCKVTTWSGRDCKGSSFTLEWADVGKCFTKTYLSVTWDCTLKK</sequence>
<feature type="region of interest" description="Disordered" evidence="1">
    <location>
        <begin position="35"/>
        <end position="69"/>
    </location>
</feature>
<evidence type="ECO:0000313" key="2">
    <source>
        <dbReference type="EMBL" id="KAK0754090.1"/>
    </source>
</evidence>
<dbReference type="Proteomes" id="UP001172155">
    <property type="component" value="Unassembled WGS sequence"/>
</dbReference>
<keyword evidence="3" id="KW-1185">Reference proteome</keyword>
<dbReference type="AlphaFoldDB" id="A0AA40FAI0"/>
<feature type="compositionally biased region" description="Low complexity" evidence="1">
    <location>
        <begin position="50"/>
        <end position="62"/>
    </location>
</feature>
<evidence type="ECO:0000313" key="3">
    <source>
        <dbReference type="Proteomes" id="UP001172155"/>
    </source>
</evidence>
<name>A0AA40FAI0_9PEZI</name>
<protein>
    <submittedName>
        <fullName evidence="2">Uncharacterized protein</fullName>
    </submittedName>
</protein>
<gene>
    <name evidence="2" type="ORF">B0T18DRAFT_29438</name>
</gene>
<proteinExistence type="predicted"/>
<dbReference type="EMBL" id="JAUKUD010000001">
    <property type="protein sequence ID" value="KAK0754090.1"/>
    <property type="molecule type" value="Genomic_DNA"/>
</dbReference>
<comment type="caution">
    <text evidence="2">The sequence shown here is derived from an EMBL/GenBank/DDBJ whole genome shotgun (WGS) entry which is preliminary data.</text>
</comment>
<accession>A0AA40FAI0</accession>
<organism evidence="2 3">
    <name type="scientific">Schizothecium vesticola</name>
    <dbReference type="NCBI Taxonomy" id="314040"/>
    <lineage>
        <taxon>Eukaryota</taxon>
        <taxon>Fungi</taxon>
        <taxon>Dikarya</taxon>
        <taxon>Ascomycota</taxon>
        <taxon>Pezizomycotina</taxon>
        <taxon>Sordariomycetes</taxon>
        <taxon>Sordariomycetidae</taxon>
        <taxon>Sordariales</taxon>
        <taxon>Schizotheciaceae</taxon>
        <taxon>Schizothecium</taxon>
    </lineage>
</organism>